<name>A0A2T7NZ44_POMCA</name>
<dbReference type="Proteomes" id="UP000245119">
    <property type="component" value="Linkage Group LG8"/>
</dbReference>
<evidence type="ECO:0000256" key="1">
    <source>
        <dbReference type="SAM" id="MobiDB-lite"/>
    </source>
</evidence>
<sequence>MPFFRSSQSPRSQEPSSRKSEYQQQRKFSSTTTHNPSPPSTAQNYDAAVCVAPAQRRKDIVLKSKMNLLGTSTLVEEKISVKQYNRGFCRNQSATSMELVLPPTSFFLCCPLCLAFAI</sequence>
<comment type="caution">
    <text evidence="2">The sequence shown here is derived from an EMBL/GenBank/DDBJ whole genome shotgun (WGS) entry which is preliminary data.</text>
</comment>
<proteinExistence type="predicted"/>
<evidence type="ECO:0000313" key="2">
    <source>
        <dbReference type="EMBL" id="PVD26444.1"/>
    </source>
</evidence>
<dbReference type="EMBL" id="PZQS01000008">
    <property type="protein sequence ID" value="PVD26444.1"/>
    <property type="molecule type" value="Genomic_DNA"/>
</dbReference>
<evidence type="ECO:0000313" key="3">
    <source>
        <dbReference type="Proteomes" id="UP000245119"/>
    </source>
</evidence>
<organism evidence="2 3">
    <name type="scientific">Pomacea canaliculata</name>
    <name type="common">Golden apple snail</name>
    <dbReference type="NCBI Taxonomy" id="400727"/>
    <lineage>
        <taxon>Eukaryota</taxon>
        <taxon>Metazoa</taxon>
        <taxon>Spiralia</taxon>
        <taxon>Lophotrochozoa</taxon>
        <taxon>Mollusca</taxon>
        <taxon>Gastropoda</taxon>
        <taxon>Caenogastropoda</taxon>
        <taxon>Architaenioglossa</taxon>
        <taxon>Ampullarioidea</taxon>
        <taxon>Ampullariidae</taxon>
        <taxon>Pomacea</taxon>
    </lineage>
</organism>
<accession>A0A2T7NZ44</accession>
<gene>
    <name evidence="2" type="ORF">C0Q70_14121</name>
</gene>
<reference evidence="2 3" key="1">
    <citation type="submission" date="2018-04" db="EMBL/GenBank/DDBJ databases">
        <title>The genome of golden apple snail Pomacea canaliculata provides insight into stress tolerance and invasive adaptation.</title>
        <authorList>
            <person name="Liu C."/>
            <person name="Liu B."/>
            <person name="Ren Y."/>
            <person name="Zhang Y."/>
            <person name="Wang H."/>
            <person name="Li S."/>
            <person name="Jiang F."/>
            <person name="Yin L."/>
            <person name="Zhang G."/>
            <person name="Qian W."/>
            <person name="Fan W."/>
        </authorList>
    </citation>
    <scope>NUCLEOTIDE SEQUENCE [LARGE SCALE GENOMIC DNA]</scope>
    <source>
        <strain evidence="2">SZHN2017</strain>
        <tissue evidence="2">Muscle</tissue>
    </source>
</reference>
<feature type="region of interest" description="Disordered" evidence="1">
    <location>
        <begin position="1"/>
        <end position="44"/>
    </location>
</feature>
<keyword evidence="3" id="KW-1185">Reference proteome</keyword>
<feature type="compositionally biased region" description="Low complexity" evidence="1">
    <location>
        <begin position="1"/>
        <end position="15"/>
    </location>
</feature>
<protein>
    <submittedName>
        <fullName evidence="2">Uncharacterized protein</fullName>
    </submittedName>
</protein>
<dbReference type="AlphaFoldDB" id="A0A2T7NZ44"/>